<evidence type="ECO:0000313" key="2">
    <source>
        <dbReference type="EMBL" id="CAH1109916.1"/>
    </source>
</evidence>
<organism evidence="2 3">
    <name type="scientific">Psylliodes chrysocephalus</name>
    <dbReference type="NCBI Taxonomy" id="3402493"/>
    <lineage>
        <taxon>Eukaryota</taxon>
        <taxon>Metazoa</taxon>
        <taxon>Ecdysozoa</taxon>
        <taxon>Arthropoda</taxon>
        <taxon>Hexapoda</taxon>
        <taxon>Insecta</taxon>
        <taxon>Pterygota</taxon>
        <taxon>Neoptera</taxon>
        <taxon>Endopterygota</taxon>
        <taxon>Coleoptera</taxon>
        <taxon>Polyphaga</taxon>
        <taxon>Cucujiformia</taxon>
        <taxon>Chrysomeloidea</taxon>
        <taxon>Chrysomelidae</taxon>
        <taxon>Galerucinae</taxon>
        <taxon>Alticini</taxon>
        <taxon>Psylliodes</taxon>
    </lineage>
</organism>
<feature type="region of interest" description="Disordered" evidence="1">
    <location>
        <begin position="177"/>
        <end position="197"/>
    </location>
</feature>
<dbReference type="AlphaFoldDB" id="A0A9P0D4W4"/>
<gene>
    <name evidence="2" type="ORF">PSYICH_LOCUS9835</name>
</gene>
<dbReference type="EMBL" id="OV651816">
    <property type="protein sequence ID" value="CAH1109916.1"/>
    <property type="molecule type" value="Genomic_DNA"/>
</dbReference>
<feature type="compositionally biased region" description="Basic and acidic residues" evidence="1">
    <location>
        <begin position="177"/>
        <end position="186"/>
    </location>
</feature>
<sequence>MADKRSYLFADLERITQEEILTIIEGIQSDVVSDIDDCSDGDDKTDFLTRNLDKRAFDIESLLVFLEKNVLEENQMENVKREIVMEKNIVTILQINLMIKEVEEPNKTIIRKTNVENYMIISVEMEIQENTRKYKEIQGNTKKYKEIQGNTRKYKEIQGNTKKYKEIQGNTKKYKEIQRNTRKYKETQGNARKSGTK</sequence>
<keyword evidence="3" id="KW-1185">Reference proteome</keyword>
<evidence type="ECO:0000313" key="3">
    <source>
        <dbReference type="Proteomes" id="UP001153636"/>
    </source>
</evidence>
<feature type="compositionally biased region" description="Polar residues" evidence="1">
    <location>
        <begin position="187"/>
        <end position="197"/>
    </location>
</feature>
<accession>A0A9P0D4W4</accession>
<dbReference type="OrthoDB" id="6159439at2759"/>
<protein>
    <submittedName>
        <fullName evidence="2">Uncharacterized protein</fullName>
    </submittedName>
</protein>
<reference evidence="2" key="1">
    <citation type="submission" date="2022-01" db="EMBL/GenBank/DDBJ databases">
        <authorList>
            <person name="King R."/>
        </authorList>
    </citation>
    <scope>NUCLEOTIDE SEQUENCE</scope>
</reference>
<evidence type="ECO:0000256" key="1">
    <source>
        <dbReference type="SAM" id="MobiDB-lite"/>
    </source>
</evidence>
<dbReference type="Proteomes" id="UP001153636">
    <property type="component" value="Chromosome 4"/>
</dbReference>
<name>A0A9P0D4W4_9CUCU</name>
<proteinExistence type="predicted"/>